<dbReference type="GO" id="GO:0032259">
    <property type="term" value="P:methylation"/>
    <property type="evidence" value="ECO:0007669"/>
    <property type="project" value="UniProtKB-KW"/>
</dbReference>
<dbReference type="Pfam" id="PF05869">
    <property type="entry name" value="Dam"/>
    <property type="match status" value="1"/>
</dbReference>
<accession>A0A2T3II48</accession>
<sequence length="162" mass="18196">MYSSAKDGDKNKDKWQTPPQIFAQLDKRYGFTLDAAAEPETALCLSYFTEEDDALVQDWSGHVVFCNPPYSKLKAFAKKAYEESLKGTKVVMLVPARTDTVAFHDYLSKGEVRFIKGRLKFLQNGQEQDAAPFPSMVCVMGPGVERKGCLLGRGKYKLTKRV</sequence>
<dbReference type="AlphaFoldDB" id="A0A2T3II48"/>
<dbReference type="Proteomes" id="UP000241222">
    <property type="component" value="Unassembled WGS sequence"/>
</dbReference>
<comment type="caution">
    <text evidence="3">The sequence shown here is derived from an EMBL/GenBank/DDBJ whole genome shotgun (WGS) entry which is preliminary data.</text>
</comment>
<keyword evidence="2 3" id="KW-0808">Transferase</keyword>
<reference evidence="3 4" key="1">
    <citation type="submission" date="2018-03" db="EMBL/GenBank/DDBJ databases">
        <title>Whole genome sequencing of Histamine producing bacteria.</title>
        <authorList>
            <person name="Butler K."/>
        </authorList>
    </citation>
    <scope>NUCLEOTIDE SEQUENCE [LARGE SCALE GENOMIC DNA]</scope>
    <source>
        <strain evidence="3 4">JCM 13586</strain>
    </source>
</reference>
<evidence type="ECO:0000313" key="4">
    <source>
        <dbReference type="Proteomes" id="UP000241222"/>
    </source>
</evidence>
<dbReference type="PROSITE" id="PS00092">
    <property type="entry name" value="N6_MTASE"/>
    <property type="match status" value="1"/>
</dbReference>
<dbReference type="OrthoDB" id="5288620at2"/>
<keyword evidence="4" id="KW-1185">Reference proteome</keyword>
<dbReference type="GO" id="GO:0009007">
    <property type="term" value="F:site-specific DNA-methyltransferase (adenine-specific) activity"/>
    <property type="evidence" value="ECO:0007669"/>
    <property type="project" value="InterPro"/>
</dbReference>
<dbReference type="GO" id="GO:0009307">
    <property type="term" value="P:DNA restriction-modification system"/>
    <property type="evidence" value="ECO:0007669"/>
    <property type="project" value="InterPro"/>
</dbReference>
<protein>
    <submittedName>
        <fullName evidence="3">Phage N-6-adenine-methyltransferase</fullName>
    </submittedName>
</protein>
<evidence type="ECO:0000256" key="1">
    <source>
        <dbReference type="ARBA" id="ARBA00022603"/>
    </source>
</evidence>
<dbReference type="InterPro" id="IPR008593">
    <property type="entry name" value="Dam_MeTrfase"/>
</dbReference>
<proteinExistence type="predicted"/>
<name>A0A2T3II48_9GAMM</name>
<dbReference type="EMBL" id="PYMH01000028">
    <property type="protein sequence ID" value="PSU27961.1"/>
    <property type="molecule type" value="Genomic_DNA"/>
</dbReference>
<evidence type="ECO:0000256" key="2">
    <source>
        <dbReference type="ARBA" id="ARBA00022679"/>
    </source>
</evidence>
<dbReference type="RefSeq" id="WP_107351851.1">
    <property type="nucleotide sequence ID" value="NZ_PYMH01000028.1"/>
</dbReference>
<gene>
    <name evidence="3" type="ORF">C9I99_26585</name>
</gene>
<organism evidence="3 4">
    <name type="scientific">Photobacterium lutimaris</name>
    <dbReference type="NCBI Taxonomy" id="388278"/>
    <lineage>
        <taxon>Bacteria</taxon>
        <taxon>Pseudomonadati</taxon>
        <taxon>Pseudomonadota</taxon>
        <taxon>Gammaproteobacteria</taxon>
        <taxon>Vibrionales</taxon>
        <taxon>Vibrionaceae</taxon>
        <taxon>Photobacterium</taxon>
    </lineage>
</organism>
<dbReference type="InterPro" id="IPR002052">
    <property type="entry name" value="DNA_methylase_N6_adenine_CS"/>
</dbReference>
<evidence type="ECO:0000313" key="3">
    <source>
        <dbReference type="EMBL" id="PSU27961.1"/>
    </source>
</evidence>
<dbReference type="NCBIfam" id="TIGR01712">
    <property type="entry name" value="phage_N6A_met"/>
    <property type="match status" value="1"/>
</dbReference>
<dbReference type="GO" id="GO:0003677">
    <property type="term" value="F:DNA binding"/>
    <property type="evidence" value="ECO:0007669"/>
    <property type="project" value="InterPro"/>
</dbReference>
<keyword evidence="1 3" id="KW-0489">Methyltransferase</keyword>